<dbReference type="InterPro" id="IPR016055">
    <property type="entry name" value="A-D-PHexomutase_a/b/a-I/II/III"/>
</dbReference>
<reference evidence="7" key="1">
    <citation type="submission" date="2018-05" db="EMBL/GenBank/DDBJ databases">
        <authorList>
            <person name="Lanie J.A."/>
            <person name="Ng W.-L."/>
            <person name="Kazmierczak K.M."/>
            <person name="Andrzejewski T.M."/>
            <person name="Davidsen T.M."/>
            <person name="Wayne K.J."/>
            <person name="Tettelin H."/>
            <person name="Glass J.I."/>
            <person name="Rusch D."/>
            <person name="Podicherti R."/>
            <person name="Tsui H.-C.T."/>
            <person name="Winkler M.E."/>
        </authorList>
    </citation>
    <scope>NUCLEOTIDE SEQUENCE</scope>
</reference>
<evidence type="ECO:0000256" key="2">
    <source>
        <dbReference type="ARBA" id="ARBA00010231"/>
    </source>
</evidence>
<accession>A0A383BN08</accession>
<name>A0A383BN08_9ZZZZ</name>
<dbReference type="GO" id="GO:0006048">
    <property type="term" value="P:UDP-N-acetylglucosamine biosynthetic process"/>
    <property type="evidence" value="ECO:0007669"/>
    <property type="project" value="TreeGrafter"/>
</dbReference>
<comment type="cofactor">
    <cofactor evidence="1">
        <name>Mg(2+)</name>
        <dbReference type="ChEBI" id="CHEBI:18420"/>
    </cofactor>
</comment>
<dbReference type="Pfam" id="PF02879">
    <property type="entry name" value="PGM_PMM_II"/>
    <property type="match status" value="1"/>
</dbReference>
<dbReference type="GO" id="GO:0000287">
    <property type="term" value="F:magnesium ion binding"/>
    <property type="evidence" value="ECO:0007669"/>
    <property type="project" value="InterPro"/>
</dbReference>
<evidence type="ECO:0000256" key="1">
    <source>
        <dbReference type="ARBA" id="ARBA00001946"/>
    </source>
</evidence>
<dbReference type="GO" id="GO:0008966">
    <property type="term" value="F:phosphoglucosamine mutase activity"/>
    <property type="evidence" value="ECO:0007669"/>
    <property type="project" value="TreeGrafter"/>
</dbReference>
<feature type="compositionally biased region" description="Basic and acidic residues" evidence="4">
    <location>
        <begin position="232"/>
        <end position="245"/>
    </location>
</feature>
<dbReference type="InterPro" id="IPR050060">
    <property type="entry name" value="Phosphoglucosamine_mutase"/>
</dbReference>
<dbReference type="PANTHER" id="PTHR42946">
    <property type="entry name" value="PHOSPHOHEXOSE MUTASE"/>
    <property type="match status" value="1"/>
</dbReference>
<feature type="region of interest" description="Disordered" evidence="4">
    <location>
        <begin position="224"/>
        <end position="245"/>
    </location>
</feature>
<dbReference type="GO" id="GO:0009252">
    <property type="term" value="P:peptidoglycan biosynthetic process"/>
    <property type="evidence" value="ECO:0007669"/>
    <property type="project" value="TreeGrafter"/>
</dbReference>
<sequence length="245" mass="26197">SGIRGIVNDSLTDSVITRHVQAFANLQGSGVILLARDSRSHGESFIHSAAAALSQCGREVINYGILPTPTAQFLVEQNKLAGGIVITASHNPTEWNGLKFIDSNGCFLDGDKNIKLFDIADSELPENHNTTSVQSIENGYLPHITHTRSLSVIDTEAIEERNFSIVIDAVNGAASRALPAMVEALGCTVHRLYCESDGEFPRGAEPLPHNLADLGEAVRSHNADAGFATDPDGDRMAIVDEKGDP</sequence>
<feature type="non-terminal residue" evidence="7">
    <location>
        <position position="1"/>
    </location>
</feature>
<evidence type="ECO:0008006" key="8">
    <source>
        <dbReference type="Google" id="ProtNLM"/>
    </source>
</evidence>
<proteinExistence type="inferred from homology"/>
<dbReference type="Gene3D" id="3.40.120.10">
    <property type="entry name" value="Alpha-D-Glucose-1,6-Bisphosphate, subunit A, domain 3"/>
    <property type="match status" value="2"/>
</dbReference>
<protein>
    <recommendedName>
        <fullName evidence="8">Alpha-D-phosphohexomutase alpha/beta/alpha domain-containing protein</fullName>
    </recommendedName>
</protein>
<dbReference type="PRINTS" id="PR00509">
    <property type="entry name" value="PGMPMM"/>
</dbReference>
<gene>
    <name evidence="7" type="ORF">METZ01_LOCUS474138</name>
</gene>
<evidence type="ECO:0000256" key="3">
    <source>
        <dbReference type="ARBA" id="ARBA00022553"/>
    </source>
</evidence>
<dbReference type="InterPro" id="IPR005841">
    <property type="entry name" value="Alpha-D-phosphohexomutase_SF"/>
</dbReference>
<dbReference type="GO" id="GO:0005975">
    <property type="term" value="P:carbohydrate metabolic process"/>
    <property type="evidence" value="ECO:0007669"/>
    <property type="project" value="InterPro"/>
</dbReference>
<dbReference type="Pfam" id="PF02878">
    <property type="entry name" value="PGM_PMM_I"/>
    <property type="match status" value="1"/>
</dbReference>
<dbReference type="SUPFAM" id="SSF53738">
    <property type="entry name" value="Phosphoglucomutase, first 3 domains"/>
    <property type="match status" value="2"/>
</dbReference>
<evidence type="ECO:0000259" key="6">
    <source>
        <dbReference type="Pfam" id="PF02879"/>
    </source>
</evidence>
<comment type="similarity">
    <text evidence="2">Belongs to the phosphohexose mutase family.</text>
</comment>
<dbReference type="PANTHER" id="PTHR42946:SF1">
    <property type="entry name" value="PHOSPHOGLUCOMUTASE (ALPHA-D-GLUCOSE-1,6-BISPHOSPHATE-DEPENDENT)"/>
    <property type="match status" value="1"/>
</dbReference>
<dbReference type="InterPro" id="IPR005844">
    <property type="entry name" value="A-D-PHexomutase_a/b/a-I"/>
</dbReference>
<feature type="domain" description="Alpha-D-phosphohexomutase alpha/beta/alpha" evidence="6">
    <location>
        <begin position="151"/>
        <end position="243"/>
    </location>
</feature>
<evidence type="ECO:0000313" key="7">
    <source>
        <dbReference type="EMBL" id="SVE21284.1"/>
    </source>
</evidence>
<dbReference type="InterPro" id="IPR005845">
    <property type="entry name" value="A-D-PHexomutase_a/b/a-II"/>
</dbReference>
<dbReference type="EMBL" id="UINC01201789">
    <property type="protein sequence ID" value="SVE21284.1"/>
    <property type="molecule type" value="Genomic_DNA"/>
</dbReference>
<dbReference type="InterPro" id="IPR016066">
    <property type="entry name" value="A-D-PHexomutase_CS"/>
</dbReference>
<feature type="domain" description="Alpha-D-phosphohexomutase alpha/beta/alpha" evidence="5">
    <location>
        <begin position="1"/>
        <end position="122"/>
    </location>
</feature>
<dbReference type="GO" id="GO:0004615">
    <property type="term" value="F:phosphomannomutase activity"/>
    <property type="evidence" value="ECO:0007669"/>
    <property type="project" value="TreeGrafter"/>
</dbReference>
<organism evidence="7">
    <name type="scientific">marine metagenome</name>
    <dbReference type="NCBI Taxonomy" id="408172"/>
    <lineage>
        <taxon>unclassified sequences</taxon>
        <taxon>metagenomes</taxon>
        <taxon>ecological metagenomes</taxon>
    </lineage>
</organism>
<evidence type="ECO:0000256" key="4">
    <source>
        <dbReference type="SAM" id="MobiDB-lite"/>
    </source>
</evidence>
<dbReference type="GO" id="GO:0005829">
    <property type="term" value="C:cytosol"/>
    <property type="evidence" value="ECO:0007669"/>
    <property type="project" value="TreeGrafter"/>
</dbReference>
<evidence type="ECO:0000259" key="5">
    <source>
        <dbReference type="Pfam" id="PF02878"/>
    </source>
</evidence>
<dbReference type="PROSITE" id="PS00710">
    <property type="entry name" value="PGM_PMM"/>
    <property type="match status" value="1"/>
</dbReference>
<keyword evidence="3" id="KW-0597">Phosphoprotein</keyword>
<dbReference type="AlphaFoldDB" id="A0A383BN08"/>
<feature type="non-terminal residue" evidence="7">
    <location>
        <position position="245"/>
    </location>
</feature>